<dbReference type="EMBL" id="CCYD01000810">
    <property type="protein sequence ID" value="CEG43697.1"/>
    <property type="molecule type" value="Genomic_DNA"/>
</dbReference>
<keyword evidence="2" id="KW-1185">Reference proteome</keyword>
<name>A0A0P1ARX8_PLAHL</name>
<dbReference type="AlphaFoldDB" id="A0A0P1ARX8"/>
<dbReference type="Proteomes" id="UP000054928">
    <property type="component" value="Unassembled WGS sequence"/>
</dbReference>
<dbReference type="GeneID" id="36409046"/>
<dbReference type="RefSeq" id="XP_024580066.1">
    <property type="nucleotide sequence ID" value="XM_024729717.1"/>
</dbReference>
<proteinExistence type="predicted"/>
<sequence>MAVDLEKVYSNTDSSADLRVYRRLSGNSSRKNLNLCNRRLRLVAPPVITSSKGKIGLHRATLFHFLFGARSCSNFTT</sequence>
<organism evidence="1 2">
    <name type="scientific">Plasmopara halstedii</name>
    <name type="common">Downy mildew of sunflower</name>
    <dbReference type="NCBI Taxonomy" id="4781"/>
    <lineage>
        <taxon>Eukaryota</taxon>
        <taxon>Sar</taxon>
        <taxon>Stramenopiles</taxon>
        <taxon>Oomycota</taxon>
        <taxon>Peronosporomycetes</taxon>
        <taxon>Peronosporales</taxon>
        <taxon>Peronosporaceae</taxon>
        <taxon>Plasmopara</taxon>
    </lineage>
</organism>
<evidence type="ECO:0000313" key="1">
    <source>
        <dbReference type="EMBL" id="CEG43697.1"/>
    </source>
</evidence>
<evidence type="ECO:0000313" key="2">
    <source>
        <dbReference type="Proteomes" id="UP000054928"/>
    </source>
</evidence>
<accession>A0A0P1ARX8</accession>
<reference evidence="2" key="1">
    <citation type="submission" date="2014-09" db="EMBL/GenBank/DDBJ databases">
        <authorList>
            <person name="Sharma Rahul"/>
            <person name="Thines Marco"/>
        </authorList>
    </citation>
    <scope>NUCLEOTIDE SEQUENCE [LARGE SCALE GENOMIC DNA]</scope>
</reference>
<protein>
    <submittedName>
        <fullName evidence="1">Uncharacterized protein</fullName>
    </submittedName>
</protein>